<dbReference type="SMART" id="SM00387">
    <property type="entry name" value="HATPase_c"/>
    <property type="match status" value="1"/>
</dbReference>
<dbReference type="SMART" id="SM00388">
    <property type="entry name" value="HisKA"/>
    <property type="match status" value="1"/>
</dbReference>
<evidence type="ECO:0000256" key="10">
    <source>
        <dbReference type="SAM" id="Phobius"/>
    </source>
</evidence>
<keyword evidence="5" id="KW-0597">Phosphoprotein</keyword>
<dbReference type="GO" id="GO:0005524">
    <property type="term" value="F:ATP binding"/>
    <property type="evidence" value="ECO:0007669"/>
    <property type="project" value="UniProtKB-KW"/>
</dbReference>
<feature type="domain" description="HAMP" evidence="12">
    <location>
        <begin position="165"/>
        <end position="213"/>
    </location>
</feature>
<dbReference type="PRINTS" id="PR00344">
    <property type="entry name" value="BCTRLSENSOR"/>
</dbReference>
<dbReference type="EMBL" id="OBEB01000001">
    <property type="protein sequence ID" value="SNY44143.1"/>
    <property type="molecule type" value="Genomic_DNA"/>
</dbReference>
<dbReference type="PANTHER" id="PTHR44936:SF10">
    <property type="entry name" value="SENSOR PROTEIN RSTB"/>
    <property type="match status" value="1"/>
</dbReference>
<dbReference type="SMART" id="SM00304">
    <property type="entry name" value="HAMP"/>
    <property type="match status" value="1"/>
</dbReference>
<dbReference type="InterPro" id="IPR003594">
    <property type="entry name" value="HATPase_dom"/>
</dbReference>
<accession>A0A285I8B2</accession>
<dbReference type="Pfam" id="PF02518">
    <property type="entry name" value="HATPase_c"/>
    <property type="match status" value="1"/>
</dbReference>
<dbReference type="InterPro" id="IPR004358">
    <property type="entry name" value="Sig_transdc_His_kin-like_C"/>
</dbReference>
<evidence type="ECO:0000256" key="5">
    <source>
        <dbReference type="ARBA" id="ARBA00022553"/>
    </source>
</evidence>
<keyword evidence="10" id="KW-1133">Transmembrane helix</keyword>
<sequence>MTKLFLKFYLLIIFGFIGAQLVLSVLLNSVLEREIANDVLTTSKGVSNLIKQQFAGQSQQLWPEILTKLQSQFGYPLTLEPINALSISANASEQLSTLGRTVIADVPIAGQTPVKIITLLSDDTALVQHINGTLENSLPLQLLPIIVWLLSLALFVFLVTYPLYRRLRKLSDIANQVAQGQFNVSFAPFTQKETAELAQAFEQLVTRIKLLLDNQKLFLRIVAHEFRTPLTRVHFALEELKISTNLQKIDEINTDLDELNDMLTELGHYVKINDELERRHQGELHNAKAAIELQLDHLKQTYPNLSISLTWQGPDTLFANTKLNHYCIRNLLANAARFACTSVMVAAINNEAGLQLVIEDNGEGVSDDMLSKLGTPFVRHASKGGLGLGLSIVQNIVHKLDGVLHFSHASPQGLKVQLVIPTFGKPV</sequence>
<dbReference type="SUPFAM" id="SSF47384">
    <property type="entry name" value="Homodimeric domain of signal transducing histidine kinase"/>
    <property type="match status" value="1"/>
</dbReference>
<dbReference type="AlphaFoldDB" id="A0A285I8B2"/>
<dbReference type="PANTHER" id="PTHR44936">
    <property type="entry name" value="SENSOR PROTEIN CREC"/>
    <property type="match status" value="1"/>
</dbReference>
<keyword evidence="7" id="KW-0547">Nucleotide-binding</keyword>
<dbReference type="Gene3D" id="3.30.565.10">
    <property type="entry name" value="Histidine kinase-like ATPase, C-terminal domain"/>
    <property type="match status" value="1"/>
</dbReference>
<evidence type="ECO:0000256" key="4">
    <source>
        <dbReference type="ARBA" id="ARBA00022475"/>
    </source>
</evidence>
<dbReference type="InterPro" id="IPR050980">
    <property type="entry name" value="2C_sensor_his_kinase"/>
</dbReference>
<dbReference type="InterPro" id="IPR003661">
    <property type="entry name" value="HisK_dim/P_dom"/>
</dbReference>
<evidence type="ECO:0000259" key="12">
    <source>
        <dbReference type="PROSITE" id="PS50885"/>
    </source>
</evidence>
<dbReference type="OrthoDB" id="9804645at2"/>
<dbReference type="GO" id="GO:0000155">
    <property type="term" value="F:phosphorelay sensor kinase activity"/>
    <property type="evidence" value="ECO:0007669"/>
    <property type="project" value="InterPro"/>
</dbReference>
<feature type="transmembrane region" description="Helical" evidence="10">
    <location>
        <begin position="145"/>
        <end position="164"/>
    </location>
</feature>
<evidence type="ECO:0000313" key="14">
    <source>
        <dbReference type="Proteomes" id="UP000219353"/>
    </source>
</evidence>
<keyword evidence="6" id="KW-0808">Transferase</keyword>
<evidence type="ECO:0000256" key="8">
    <source>
        <dbReference type="ARBA" id="ARBA00022777"/>
    </source>
</evidence>
<name>A0A285I8B2_9GAMM</name>
<keyword evidence="10" id="KW-0812">Transmembrane</keyword>
<proteinExistence type="predicted"/>
<reference evidence="14" key="1">
    <citation type="submission" date="2017-09" db="EMBL/GenBank/DDBJ databases">
        <authorList>
            <person name="Varghese N."/>
            <person name="Submissions S."/>
        </authorList>
    </citation>
    <scope>NUCLEOTIDE SEQUENCE [LARGE SCALE GENOMIC DNA]</scope>
    <source>
        <strain evidence="14">CGMCC 1.12461</strain>
    </source>
</reference>
<keyword evidence="9" id="KW-0067">ATP-binding</keyword>
<dbReference type="CDD" id="cd06225">
    <property type="entry name" value="HAMP"/>
    <property type="match status" value="1"/>
</dbReference>
<evidence type="ECO:0000256" key="2">
    <source>
        <dbReference type="ARBA" id="ARBA00004651"/>
    </source>
</evidence>
<feature type="transmembrane region" description="Helical" evidence="10">
    <location>
        <begin position="7"/>
        <end position="27"/>
    </location>
</feature>
<keyword evidence="4" id="KW-1003">Cell membrane</keyword>
<keyword evidence="10" id="KW-0472">Membrane</keyword>
<dbReference type="RefSeq" id="WP_097109935.1">
    <property type="nucleotide sequence ID" value="NZ_OBEB01000001.1"/>
</dbReference>
<dbReference type="Proteomes" id="UP000219353">
    <property type="component" value="Unassembled WGS sequence"/>
</dbReference>
<dbReference type="CDD" id="cd00082">
    <property type="entry name" value="HisKA"/>
    <property type="match status" value="1"/>
</dbReference>
<dbReference type="Pfam" id="PF00512">
    <property type="entry name" value="HisKA"/>
    <property type="match status" value="1"/>
</dbReference>
<keyword evidence="14" id="KW-1185">Reference proteome</keyword>
<evidence type="ECO:0000256" key="1">
    <source>
        <dbReference type="ARBA" id="ARBA00000085"/>
    </source>
</evidence>
<dbReference type="InterPro" id="IPR005467">
    <property type="entry name" value="His_kinase_dom"/>
</dbReference>
<dbReference type="Gene3D" id="1.10.287.130">
    <property type="match status" value="1"/>
</dbReference>
<evidence type="ECO:0000313" key="13">
    <source>
        <dbReference type="EMBL" id="SNY44143.1"/>
    </source>
</evidence>
<evidence type="ECO:0000259" key="11">
    <source>
        <dbReference type="PROSITE" id="PS50109"/>
    </source>
</evidence>
<dbReference type="SUPFAM" id="SSF55874">
    <property type="entry name" value="ATPase domain of HSP90 chaperone/DNA topoisomerase II/histidine kinase"/>
    <property type="match status" value="1"/>
</dbReference>
<dbReference type="InterPro" id="IPR036890">
    <property type="entry name" value="HATPase_C_sf"/>
</dbReference>
<dbReference type="PROSITE" id="PS50885">
    <property type="entry name" value="HAMP"/>
    <property type="match status" value="1"/>
</dbReference>
<dbReference type="GO" id="GO:0005886">
    <property type="term" value="C:plasma membrane"/>
    <property type="evidence" value="ECO:0007669"/>
    <property type="project" value="UniProtKB-SubCell"/>
</dbReference>
<evidence type="ECO:0000256" key="7">
    <source>
        <dbReference type="ARBA" id="ARBA00022741"/>
    </source>
</evidence>
<evidence type="ECO:0000256" key="9">
    <source>
        <dbReference type="ARBA" id="ARBA00022840"/>
    </source>
</evidence>
<evidence type="ECO:0000256" key="6">
    <source>
        <dbReference type="ARBA" id="ARBA00022679"/>
    </source>
</evidence>
<feature type="domain" description="Histidine kinase" evidence="11">
    <location>
        <begin position="221"/>
        <end position="424"/>
    </location>
</feature>
<dbReference type="PROSITE" id="PS50109">
    <property type="entry name" value="HIS_KIN"/>
    <property type="match status" value="1"/>
</dbReference>
<dbReference type="EC" id="2.7.13.3" evidence="3"/>
<keyword evidence="8 13" id="KW-0418">Kinase</keyword>
<dbReference type="InterPro" id="IPR003660">
    <property type="entry name" value="HAMP_dom"/>
</dbReference>
<protein>
    <recommendedName>
        <fullName evidence="3">histidine kinase</fullName>
        <ecNumber evidence="3">2.7.13.3</ecNumber>
    </recommendedName>
</protein>
<comment type="catalytic activity">
    <reaction evidence="1">
        <text>ATP + protein L-histidine = ADP + protein N-phospho-L-histidine.</text>
        <dbReference type="EC" id="2.7.13.3"/>
    </reaction>
</comment>
<dbReference type="Pfam" id="PF00672">
    <property type="entry name" value="HAMP"/>
    <property type="match status" value="1"/>
</dbReference>
<organism evidence="13 14">
    <name type="scientific">Arsukibacterium tuosuense</name>
    <dbReference type="NCBI Taxonomy" id="1323745"/>
    <lineage>
        <taxon>Bacteria</taxon>
        <taxon>Pseudomonadati</taxon>
        <taxon>Pseudomonadota</taxon>
        <taxon>Gammaproteobacteria</taxon>
        <taxon>Chromatiales</taxon>
        <taxon>Chromatiaceae</taxon>
        <taxon>Arsukibacterium</taxon>
    </lineage>
</organism>
<dbReference type="InterPro" id="IPR036097">
    <property type="entry name" value="HisK_dim/P_sf"/>
</dbReference>
<comment type="subcellular location">
    <subcellularLocation>
        <location evidence="2">Cell membrane</location>
        <topology evidence="2">Multi-pass membrane protein</topology>
    </subcellularLocation>
</comment>
<evidence type="ECO:0000256" key="3">
    <source>
        <dbReference type="ARBA" id="ARBA00012438"/>
    </source>
</evidence>
<gene>
    <name evidence="13" type="ORF">SAMN06297280_0697</name>
</gene>